<proteinExistence type="predicted"/>
<accession>A0A0C9TCC1</accession>
<protein>
    <submittedName>
        <fullName evidence="1">Uncharacterized protein</fullName>
    </submittedName>
</protein>
<evidence type="ECO:0000313" key="1">
    <source>
        <dbReference type="EMBL" id="KIJ26828.1"/>
    </source>
</evidence>
<keyword evidence="2" id="KW-1185">Reference proteome</keyword>
<dbReference type="AlphaFoldDB" id="A0A0C9TCC1"/>
<reference evidence="1 2" key="1">
    <citation type="submission" date="2014-06" db="EMBL/GenBank/DDBJ databases">
        <title>Evolutionary Origins and Diversification of the Mycorrhizal Mutualists.</title>
        <authorList>
            <consortium name="DOE Joint Genome Institute"/>
            <consortium name="Mycorrhizal Genomics Consortium"/>
            <person name="Kohler A."/>
            <person name="Kuo A."/>
            <person name="Nagy L.G."/>
            <person name="Floudas D."/>
            <person name="Copeland A."/>
            <person name="Barry K.W."/>
            <person name="Cichocki N."/>
            <person name="Veneault-Fourrey C."/>
            <person name="LaButti K."/>
            <person name="Lindquist E.A."/>
            <person name="Lipzen A."/>
            <person name="Lundell T."/>
            <person name="Morin E."/>
            <person name="Murat C."/>
            <person name="Riley R."/>
            <person name="Ohm R."/>
            <person name="Sun H."/>
            <person name="Tunlid A."/>
            <person name="Henrissat B."/>
            <person name="Grigoriev I.V."/>
            <person name="Hibbett D.S."/>
            <person name="Martin F."/>
        </authorList>
    </citation>
    <scope>NUCLEOTIDE SEQUENCE [LARGE SCALE GENOMIC DNA]</scope>
    <source>
        <strain evidence="1 2">SS14</strain>
    </source>
</reference>
<name>A0A0C9TCC1_SPHS4</name>
<dbReference type="EMBL" id="KN837355">
    <property type="protein sequence ID" value="KIJ26828.1"/>
    <property type="molecule type" value="Genomic_DNA"/>
</dbReference>
<dbReference type="Proteomes" id="UP000054279">
    <property type="component" value="Unassembled WGS sequence"/>
</dbReference>
<sequence length="143" mass="16494">MYFNSNIFDPHSVRALLKIILKNSNREKDPMDHRNKNKWLVDWKKDWTKEAISEHVESIKRKGDCVGTEEQMIFLTHVLEYMEILGRALIGHAGKPNGLPLEFPIYGPQFNPLDVDYCQMWPSSDPFSATLGSSSQCFILISH</sequence>
<dbReference type="HOGENOM" id="CLU_1994073_0_0_1"/>
<organism evidence="1 2">
    <name type="scientific">Sphaerobolus stellatus (strain SS14)</name>
    <dbReference type="NCBI Taxonomy" id="990650"/>
    <lineage>
        <taxon>Eukaryota</taxon>
        <taxon>Fungi</taxon>
        <taxon>Dikarya</taxon>
        <taxon>Basidiomycota</taxon>
        <taxon>Agaricomycotina</taxon>
        <taxon>Agaricomycetes</taxon>
        <taxon>Phallomycetidae</taxon>
        <taxon>Geastrales</taxon>
        <taxon>Sphaerobolaceae</taxon>
        <taxon>Sphaerobolus</taxon>
    </lineage>
</organism>
<evidence type="ECO:0000313" key="2">
    <source>
        <dbReference type="Proteomes" id="UP000054279"/>
    </source>
</evidence>
<gene>
    <name evidence="1" type="ORF">M422DRAFT_272031</name>
</gene>